<organism evidence="2 3">
    <name type="scientific">Cuscuta australis</name>
    <dbReference type="NCBI Taxonomy" id="267555"/>
    <lineage>
        <taxon>Eukaryota</taxon>
        <taxon>Viridiplantae</taxon>
        <taxon>Streptophyta</taxon>
        <taxon>Embryophyta</taxon>
        <taxon>Tracheophyta</taxon>
        <taxon>Spermatophyta</taxon>
        <taxon>Magnoliopsida</taxon>
        <taxon>eudicotyledons</taxon>
        <taxon>Gunneridae</taxon>
        <taxon>Pentapetalae</taxon>
        <taxon>asterids</taxon>
        <taxon>lamiids</taxon>
        <taxon>Solanales</taxon>
        <taxon>Convolvulaceae</taxon>
        <taxon>Cuscuteae</taxon>
        <taxon>Cuscuta</taxon>
        <taxon>Cuscuta subgen. Grammica</taxon>
        <taxon>Cuscuta sect. Cleistogrammica</taxon>
    </lineage>
</organism>
<dbReference type="AlphaFoldDB" id="A0A328DNQ5"/>
<evidence type="ECO:0000313" key="3">
    <source>
        <dbReference type="Proteomes" id="UP000249390"/>
    </source>
</evidence>
<accession>A0A328DNQ5</accession>
<evidence type="ECO:0000313" key="2">
    <source>
        <dbReference type="EMBL" id="RAL45939.1"/>
    </source>
</evidence>
<protein>
    <submittedName>
        <fullName evidence="2">Uncharacterized protein</fullName>
    </submittedName>
</protein>
<dbReference type="Proteomes" id="UP000249390">
    <property type="component" value="Unassembled WGS sequence"/>
</dbReference>
<evidence type="ECO:0000256" key="1">
    <source>
        <dbReference type="SAM" id="MobiDB-lite"/>
    </source>
</evidence>
<reference evidence="2 3" key="1">
    <citation type="submission" date="2018-06" db="EMBL/GenBank/DDBJ databases">
        <title>The Genome of Cuscuta australis (Dodder) Provides Insight into the Evolution of Plant Parasitism.</title>
        <authorList>
            <person name="Liu H."/>
        </authorList>
    </citation>
    <scope>NUCLEOTIDE SEQUENCE [LARGE SCALE GENOMIC DNA]</scope>
    <source>
        <strain evidence="3">cv. Yunnan</strain>
        <tissue evidence="2">Vines</tissue>
    </source>
</reference>
<keyword evidence="3" id="KW-1185">Reference proteome</keyword>
<gene>
    <name evidence="2" type="ORF">DM860_006093</name>
</gene>
<name>A0A328DNQ5_9ASTE</name>
<comment type="caution">
    <text evidence="2">The sequence shown here is derived from an EMBL/GenBank/DDBJ whole genome shotgun (WGS) entry which is preliminary data.</text>
</comment>
<proteinExistence type="predicted"/>
<sequence>MRGGHGSSVLGRLSHHDLHPPPFLSGKGWGRLGWAIPPFGPMRRLTLVISLLRSPFFPAEPPPPSLPQLLSCSWPASPPQISWQFPVLAATPPLSPPHPTYRTPPARLDVAFAAGVRLEQRCVGWGSAEERETDARKVVDEHFDQVEQRPDGVAP</sequence>
<feature type="compositionally biased region" description="Basic and acidic residues" evidence="1">
    <location>
        <begin position="128"/>
        <end position="155"/>
    </location>
</feature>
<feature type="region of interest" description="Disordered" evidence="1">
    <location>
        <begin position="127"/>
        <end position="155"/>
    </location>
</feature>
<dbReference type="EMBL" id="NQVE01000125">
    <property type="protein sequence ID" value="RAL45939.1"/>
    <property type="molecule type" value="Genomic_DNA"/>
</dbReference>